<dbReference type="EMBL" id="JAPZBR010000001">
    <property type="protein sequence ID" value="KAJ5366886.1"/>
    <property type="molecule type" value="Genomic_DNA"/>
</dbReference>
<evidence type="ECO:0000313" key="1">
    <source>
        <dbReference type="EMBL" id="KAJ5366886.1"/>
    </source>
</evidence>
<name>A0A9W9RV35_PENBR</name>
<dbReference type="Proteomes" id="UP001148299">
    <property type="component" value="Unassembled WGS sequence"/>
</dbReference>
<comment type="caution">
    <text evidence="1">The sequence shown here is derived from an EMBL/GenBank/DDBJ whole genome shotgun (WGS) entry which is preliminary data.</text>
</comment>
<dbReference type="AlphaFoldDB" id="A0A9W9RV35"/>
<organism evidence="1 2">
    <name type="scientific">Penicillium brevicompactum</name>
    <dbReference type="NCBI Taxonomy" id="5074"/>
    <lineage>
        <taxon>Eukaryota</taxon>
        <taxon>Fungi</taxon>
        <taxon>Dikarya</taxon>
        <taxon>Ascomycota</taxon>
        <taxon>Pezizomycotina</taxon>
        <taxon>Eurotiomycetes</taxon>
        <taxon>Eurotiomycetidae</taxon>
        <taxon>Eurotiales</taxon>
        <taxon>Aspergillaceae</taxon>
        <taxon>Penicillium</taxon>
    </lineage>
</organism>
<proteinExistence type="predicted"/>
<reference evidence="1" key="2">
    <citation type="journal article" date="2023" name="IMA Fungus">
        <title>Comparative genomic study of the Penicillium genus elucidates a diverse pangenome and 15 lateral gene transfer events.</title>
        <authorList>
            <person name="Petersen C."/>
            <person name="Sorensen T."/>
            <person name="Nielsen M.R."/>
            <person name="Sondergaard T.E."/>
            <person name="Sorensen J.L."/>
            <person name="Fitzpatrick D.A."/>
            <person name="Frisvad J.C."/>
            <person name="Nielsen K.L."/>
        </authorList>
    </citation>
    <scope>NUCLEOTIDE SEQUENCE</scope>
    <source>
        <strain evidence="1">IBT 35675</strain>
    </source>
</reference>
<evidence type="ECO:0000313" key="2">
    <source>
        <dbReference type="Proteomes" id="UP001148299"/>
    </source>
</evidence>
<accession>A0A9W9RV35</accession>
<protein>
    <submittedName>
        <fullName evidence="1">Uncharacterized protein</fullName>
    </submittedName>
</protein>
<reference evidence="1" key="1">
    <citation type="submission" date="2022-12" db="EMBL/GenBank/DDBJ databases">
        <authorList>
            <person name="Petersen C."/>
        </authorList>
    </citation>
    <scope>NUCLEOTIDE SEQUENCE</scope>
    <source>
        <strain evidence="1">IBT 35675</strain>
    </source>
</reference>
<keyword evidence="2" id="KW-1185">Reference proteome</keyword>
<sequence>MAEPDKPNILILSLATRGDEKNIYEDLIDDLHGVSNVMRGKTINATLNILHNIPLRAIIVTDKVLADLSPEYEEVLDLIKSYIEYGGLAIFCFMFSNPIVNGKFESFFEFFRLPWKQGKITHDTFEVDQTCTLPIYFRRYSLPHQYNALAMQIQGVRETERLLVPVSQPSAPDNADLPQTAVAVAQICLGTLVYFGGASMNIGASRLLFALCGLPFRRKPAHLWGCELLQRGIRELLHTIHWPRSKGGIDEGEGSSAQRSGLSPEIAFLASTGSSKVKFKYHMLNDSRNTPCHQVLTTLEHLGMGCSLNLSL</sequence>
<gene>
    <name evidence="1" type="ORF">N7541_000827</name>
</gene>